<dbReference type="PRINTS" id="PR00080">
    <property type="entry name" value="SDRFAMILY"/>
</dbReference>
<gene>
    <name evidence="4" type="ORF">GWC95_03830</name>
</gene>
<comment type="similarity">
    <text evidence="1 3">Belongs to the short-chain dehydrogenases/reductases (SDR) family.</text>
</comment>
<evidence type="ECO:0000313" key="4">
    <source>
        <dbReference type="EMBL" id="NCI49037.1"/>
    </source>
</evidence>
<dbReference type="EMBL" id="JAACJS010000002">
    <property type="protein sequence ID" value="NCI49037.1"/>
    <property type="molecule type" value="Genomic_DNA"/>
</dbReference>
<organism evidence="4 5">
    <name type="scientific">Sediminibacterium roseum</name>
    <dbReference type="NCBI Taxonomy" id="1978412"/>
    <lineage>
        <taxon>Bacteria</taxon>
        <taxon>Pseudomonadati</taxon>
        <taxon>Bacteroidota</taxon>
        <taxon>Chitinophagia</taxon>
        <taxon>Chitinophagales</taxon>
        <taxon>Chitinophagaceae</taxon>
        <taxon>Sediminibacterium</taxon>
    </lineage>
</organism>
<dbReference type="PANTHER" id="PTHR42760:SF133">
    <property type="entry name" value="3-OXOACYL-[ACYL-CARRIER-PROTEIN] REDUCTASE"/>
    <property type="match status" value="1"/>
</dbReference>
<keyword evidence="2" id="KW-0560">Oxidoreductase</keyword>
<dbReference type="RefSeq" id="WP_161817337.1">
    <property type="nucleotide sequence ID" value="NZ_JAACJS010000002.1"/>
</dbReference>
<keyword evidence="5" id="KW-1185">Reference proteome</keyword>
<reference evidence="4 5" key="1">
    <citation type="submission" date="2020-01" db="EMBL/GenBank/DDBJ databases">
        <title>Genome analysis.</title>
        <authorList>
            <person name="Wu S."/>
            <person name="Wang G."/>
        </authorList>
    </citation>
    <scope>NUCLEOTIDE SEQUENCE [LARGE SCALE GENOMIC DNA]</scope>
    <source>
        <strain evidence="4 5">SYL130</strain>
    </source>
</reference>
<dbReference type="InterPro" id="IPR036291">
    <property type="entry name" value="NAD(P)-bd_dom_sf"/>
</dbReference>
<accession>A0ABW9ZPL0</accession>
<protein>
    <submittedName>
        <fullName evidence="4">SDR family oxidoreductase</fullName>
    </submittedName>
</protein>
<dbReference type="Gene3D" id="3.40.50.720">
    <property type="entry name" value="NAD(P)-binding Rossmann-like Domain"/>
    <property type="match status" value="1"/>
</dbReference>
<dbReference type="PROSITE" id="PS00061">
    <property type="entry name" value="ADH_SHORT"/>
    <property type="match status" value="1"/>
</dbReference>
<evidence type="ECO:0000313" key="5">
    <source>
        <dbReference type="Proteomes" id="UP000753802"/>
    </source>
</evidence>
<dbReference type="PRINTS" id="PR00081">
    <property type="entry name" value="GDHRDH"/>
</dbReference>
<name>A0ABW9ZPL0_9BACT</name>
<dbReference type="PANTHER" id="PTHR42760">
    <property type="entry name" value="SHORT-CHAIN DEHYDROGENASES/REDUCTASES FAMILY MEMBER"/>
    <property type="match status" value="1"/>
</dbReference>
<dbReference type="Proteomes" id="UP000753802">
    <property type="component" value="Unassembled WGS sequence"/>
</dbReference>
<dbReference type="SUPFAM" id="SSF51735">
    <property type="entry name" value="NAD(P)-binding Rossmann-fold domains"/>
    <property type="match status" value="1"/>
</dbReference>
<dbReference type="InterPro" id="IPR002347">
    <property type="entry name" value="SDR_fam"/>
</dbReference>
<proteinExistence type="inferred from homology"/>
<comment type="caution">
    <text evidence="4">The sequence shown here is derived from an EMBL/GenBank/DDBJ whole genome shotgun (WGS) entry which is preliminary data.</text>
</comment>
<dbReference type="Pfam" id="PF00106">
    <property type="entry name" value="adh_short"/>
    <property type="match status" value="1"/>
</dbReference>
<evidence type="ECO:0000256" key="2">
    <source>
        <dbReference type="ARBA" id="ARBA00023002"/>
    </source>
</evidence>
<sequence length="230" mass="25133">MVILITGTSRGIGKELAQHYLAAGHAVIGCSRKVVDHGDDKYTHYVLDVTDERLVKNMFSEIRKKHGRLDVLINNAAVNQTLAPVLLVSVQAAINTMHTNFIGTFLFSREAAKLMMKNHSGRIINLGSMAIRHEEKGEAIYTASKAAVVSFTRVFAKEVFQHGITCNVVSPSAIDTDLLKNIDSDALQKVLQRNAIPEMGTTGELAHTLDWLIDPASDTITGQHIYLGGV</sequence>
<dbReference type="CDD" id="cd05233">
    <property type="entry name" value="SDR_c"/>
    <property type="match status" value="1"/>
</dbReference>
<dbReference type="InterPro" id="IPR020904">
    <property type="entry name" value="Sc_DH/Rdtase_CS"/>
</dbReference>
<evidence type="ECO:0000256" key="3">
    <source>
        <dbReference type="RuleBase" id="RU000363"/>
    </source>
</evidence>
<evidence type="ECO:0000256" key="1">
    <source>
        <dbReference type="ARBA" id="ARBA00006484"/>
    </source>
</evidence>